<comment type="caution">
    <text evidence="9">The sequence shown here is derived from an EMBL/GenBank/DDBJ whole genome shotgun (WGS) entry which is preliminary data.</text>
</comment>
<dbReference type="InParanoid" id="A0A6L2PCB0"/>
<dbReference type="Gene3D" id="1.10.10.10">
    <property type="entry name" value="Winged helix-like DNA-binding domain superfamily/Winged helix DNA-binding domain"/>
    <property type="match status" value="1"/>
</dbReference>
<dbReference type="InterPro" id="IPR036390">
    <property type="entry name" value="WH_DNA-bd_sf"/>
</dbReference>
<comment type="subcellular location">
    <subcellularLocation>
        <location evidence="1">Nucleus</location>
    </subcellularLocation>
</comment>
<dbReference type="GO" id="GO:0006367">
    <property type="term" value="P:transcription initiation at RNA polymerase II promoter"/>
    <property type="evidence" value="ECO:0007669"/>
    <property type="project" value="InterPro"/>
</dbReference>
<evidence type="ECO:0000256" key="2">
    <source>
        <dbReference type="ARBA" id="ARBA00023015"/>
    </source>
</evidence>
<dbReference type="CDD" id="cd07977">
    <property type="entry name" value="TFIIE_beta_winged_helix"/>
    <property type="match status" value="1"/>
</dbReference>
<dbReference type="GO" id="GO:0005673">
    <property type="term" value="C:transcription factor TFIIE complex"/>
    <property type="evidence" value="ECO:0007669"/>
    <property type="project" value="InterPro"/>
</dbReference>
<evidence type="ECO:0000256" key="6">
    <source>
        <dbReference type="ARBA" id="ARBA00025581"/>
    </source>
</evidence>
<feature type="compositionally biased region" description="Basic and acidic residues" evidence="7">
    <location>
        <begin position="319"/>
        <end position="336"/>
    </location>
</feature>
<evidence type="ECO:0000259" key="8">
    <source>
        <dbReference type="PROSITE" id="PS51351"/>
    </source>
</evidence>
<dbReference type="EMBL" id="BLKM01003281">
    <property type="protein sequence ID" value="GFG28175.1"/>
    <property type="molecule type" value="Genomic_DNA"/>
</dbReference>
<feature type="compositionally biased region" description="Basic residues" evidence="7">
    <location>
        <begin position="300"/>
        <end position="318"/>
    </location>
</feature>
<dbReference type="Pfam" id="PF18121">
    <property type="entry name" value="TFA2_Winged_2"/>
    <property type="match status" value="1"/>
</dbReference>
<dbReference type="GO" id="GO:0003677">
    <property type="term" value="F:DNA binding"/>
    <property type="evidence" value="ECO:0007669"/>
    <property type="project" value="UniProtKB-KW"/>
</dbReference>
<dbReference type="InterPro" id="IPR003166">
    <property type="entry name" value="TFIIE_bsu_DNA-bd"/>
</dbReference>
<organism evidence="9 10">
    <name type="scientific">Coptotermes formosanus</name>
    <name type="common">Formosan subterranean termite</name>
    <dbReference type="NCBI Taxonomy" id="36987"/>
    <lineage>
        <taxon>Eukaryota</taxon>
        <taxon>Metazoa</taxon>
        <taxon>Ecdysozoa</taxon>
        <taxon>Arthropoda</taxon>
        <taxon>Hexapoda</taxon>
        <taxon>Insecta</taxon>
        <taxon>Pterygota</taxon>
        <taxon>Neoptera</taxon>
        <taxon>Polyneoptera</taxon>
        <taxon>Dictyoptera</taxon>
        <taxon>Blattodea</taxon>
        <taxon>Blattoidea</taxon>
        <taxon>Termitoidae</taxon>
        <taxon>Rhinotermitidae</taxon>
        <taxon>Coptotermes</taxon>
    </lineage>
</organism>
<dbReference type="PROSITE" id="PS51351">
    <property type="entry name" value="TFIIE_BETA_C"/>
    <property type="match status" value="1"/>
</dbReference>
<reference evidence="10" key="1">
    <citation type="submission" date="2020-01" db="EMBL/GenBank/DDBJ databases">
        <title>Draft genome sequence of the Termite Coptotermes fromosanus.</title>
        <authorList>
            <person name="Itakura S."/>
            <person name="Yosikawa Y."/>
            <person name="Umezawa K."/>
        </authorList>
    </citation>
    <scope>NUCLEOTIDE SEQUENCE [LARGE SCALE GENOMIC DNA]</scope>
</reference>
<evidence type="ECO:0000313" key="10">
    <source>
        <dbReference type="Proteomes" id="UP000502823"/>
    </source>
</evidence>
<evidence type="ECO:0000313" key="9">
    <source>
        <dbReference type="EMBL" id="GFG28175.1"/>
    </source>
</evidence>
<evidence type="ECO:0000256" key="4">
    <source>
        <dbReference type="ARBA" id="ARBA00023163"/>
    </source>
</evidence>
<keyword evidence="4" id="KW-0804">Transcription</keyword>
<dbReference type="PANTHER" id="PTHR12716:SF8">
    <property type="entry name" value="TRANSCRIPTION INITIATION FACTOR IIE SUBUNIT BETA"/>
    <property type="match status" value="1"/>
</dbReference>
<dbReference type="AlphaFoldDB" id="A0A6L2PCB0"/>
<evidence type="ECO:0000256" key="3">
    <source>
        <dbReference type="ARBA" id="ARBA00023125"/>
    </source>
</evidence>
<dbReference type="FunCoup" id="A0A6L2PCB0">
    <property type="interactions" value="1627"/>
</dbReference>
<keyword evidence="10" id="KW-1185">Reference proteome</keyword>
<dbReference type="SUPFAM" id="SSF46785">
    <property type="entry name" value="Winged helix' DNA-binding domain"/>
    <property type="match status" value="1"/>
</dbReference>
<dbReference type="OrthoDB" id="5323195at2759"/>
<dbReference type="FunFam" id="1.10.10.10:FF:000177">
    <property type="entry name" value="Transcription initiation factor IIE subunit beta"/>
    <property type="match status" value="1"/>
</dbReference>
<feature type="compositionally biased region" description="Basic and acidic residues" evidence="7">
    <location>
        <begin position="288"/>
        <end position="299"/>
    </location>
</feature>
<dbReference type="InterPro" id="IPR016656">
    <property type="entry name" value="TFIIE-bsu"/>
</dbReference>
<keyword evidence="2" id="KW-0805">Transcription regulation</keyword>
<dbReference type="InterPro" id="IPR036388">
    <property type="entry name" value="WH-like_DNA-bd_sf"/>
</dbReference>
<evidence type="ECO:0000256" key="1">
    <source>
        <dbReference type="ARBA" id="ARBA00004123"/>
    </source>
</evidence>
<proteinExistence type="predicted"/>
<name>A0A6L2PCB0_COPFO</name>
<dbReference type="Proteomes" id="UP000502823">
    <property type="component" value="Unassembled WGS sequence"/>
</dbReference>
<accession>A0A6L2PCB0</accession>
<dbReference type="Pfam" id="PF02186">
    <property type="entry name" value="TFIIE_beta"/>
    <property type="match status" value="1"/>
</dbReference>
<dbReference type="PANTHER" id="PTHR12716">
    <property type="entry name" value="TRANSCRIPTION INITIATION FACTOR IIE, BETA SUBUNIT"/>
    <property type="match status" value="1"/>
</dbReference>
<sequence length="336" mass="38490">MLGLDNLKIIDAHQAQMINNFKNAKQKLLKTDAVDTSEGTAITLACPLMNIALVIHVTVFDMLVNKDVERDWVEKKKRDPDSIQSQKDESSKKKSKPPSLSAGPKLDVVNYKTMSGSSQYRFGVLAKIVKYMRSRHQEGDDHPLSLDEILDETNQLDVGSKVKQWLLQEALVNNPKIEVTSEAKFIFKASYKIKDKKSLLRLLKQHDLKGLGGILLEDVQESLPHCDKALKALQNEIIYISRPIDKKKIVFYNDKTAALPVDEEFQKLWRSVAVESMDDQKIEEYLEKQGIRSMQDHGPKKPAPHKRKKPNQRKKQLKRPRDNEHLADVLETYDDK</sequence>
<evidence type="ECO:0000256" key="5">
    <source>
        <dbReference type="ARBA" id="ARBA00023242"/>
    </source>
</evidence>
<protein>
    <recommendedName>
        <fullName evidence="8">TFIIE beta domain-containing protein</fullName>
    </recommendedName>
</protein>
<feature type="region of interest" description="Disordered" evidence="7">
    <location>
        <begin position="288"/>
        <end position="336"/>
    </location>
</feature>
<keyword evidence="5" id="KW-0539">Nucleus</keyword>
<keyword evidence="3" id="KW-0238">DNA-binding</keyword>
<feature type="compositionally biased region" description="Basic and acidic residues" evidence="7">
    <location>
        <begin position="74"/>
        <end position="92"/>
    </location>
</feature>
<dbReference type="InterPro" id="IPR040501">
    <property type="entry name" value="TFA2_Winged_2"/>
</dbReference>
<gene>
    <name evidence="9" type="ORF">Cfor_07827</name>
</gene>
<comment type="function">
    <text evidence="6">Recruits TFIIH to the initiation complex and stimulates the RNA polymerase II C-terminal domain kinase and DNA-dependent ATPase activities of TFIIH. Both TFIIH and TFIIE are required for promoter clearance by RNA polymerase.</text>
</comment>
<feature type="region of interest" description="Disordered" evidence="7">
    <location>
        <begin position="74"/>
        <end position="104"/>
    </location>
</feature>
<evidence type="ECO:0000256" key="7">
    <source>
        <dbReference type="SAM" id="MobiDB-lite"/>
    </source>
</evidence>
<dbReference type="GO" id="GO:0001097">
    <property type="term" value="F:TFIIH-class transcription factor complex binding"/>
    <property type="evidence" value="ECO:0007669"/>
    <property type="project" value="TreeGrafter"/>
</dbReference>
<feature type="domain" description="TFIIE beta" evidence="8">
    <location>
        <begin position="113"/>
        <end position="194"/>
    </location>
</feature>